<sequence length="65" mass="6928">MSSPTRSRDIIAVVATDKKHLAGGKAQAFLADSDENCHKLTMELARALQGEVVSLSNGVYLILSV</sequence>
<accession>A0ABS1JDH9</accession>
<organism evidence="1 2">
    <name type="scientific">Tumebacillus amylolyticus</name>
    <dbReference type="NCBI Taxonomy" id="2801339"/>
    <lineage>
        <taxon>Bacteria</taxon>
        <taxon>Bacillati</taxon>
        <taxon>Bacillota</taxon>
        <taxon>Bacilli</taxon>
        <taxon>Bacillales</taxon>
        <taxon>Alicyclobacillaceae</taxon>
        <taxon>Tumebacillus</taxon>
    </lineage>
</organism>
<evidence type="ECO:0000313" key="1">
    <source>
        <dbReference type="EMBL" id="MBL0387658.1"/>
    </source>
</evidence>
<keyword evidence="2" id="KW-1185">Reference proteome</keyword>
<reference evidence="1 2" key="1">
    <citation type="submission" date="2021-01" db="EMBL/GenBank/DDBJ databases">
        <title>Tumebacillus sp. strain ITR2 16S ribosomal RNA gene Genome sequencing and assembly.</title>
        <authorList>
            <person name="Kang M."/>
        </authorList>
    </citation>
    <scope>NUCLEOTIDE SEQUENCE [LARGE SCALE GENOMIC DNA]</scope>
    <source>
        <strain evidence="1 2">ITR2</strain>
    </source>
</reference>
<dbReference type="EMBL" id="JAEQNB010000004">
    <property type="protein sequence ID" value="MBL0387658.1"/>
    <property type="molecule type" value="Genomic_DNA"/>
</dbReference>
<dbReference type="Proteomes" id="UP000602284">
    <property type="component" value="Unassembled WGS sequence"/>
</dbReference>
<name>A0ABS1JDH9_9BACL</name>
<dbReference type="RefSeq" id="WP_201635878.1">
    <property type="nucleotide sequence ID" value="NZ_JAEQNB010000004.1"/>
</dbReference>
<dbReference type="Pfam" id="PF21835">
    <property type="entry name" value="YIEGIA_cap"/>
    <property type="match status" value="1"/>
</dbReference>
<comment type="caution">
    <text evidence="1">The sequence shown here is derived from an EMBL/GenBank/DDBJ whole genome shotgun (WGS) entry which is preliminary data.</text>
</comment>
<gene>
    <name evidence="1" type="ORF">JJB07_13540</name>
</gene>
<dbReference type="InterPro" id="IPR054055">
    <property type="entry name" value="YpzH"/>
</dbReference>
<evidence type="ECO:0000313" key="2">
    <source>
        <dbReference type="Proteomes" id="UP000602284"/>
    </source>
</evidence>
<proteinExistence type="predicted"/>
<protein>
    <submittedName>
        <fullName evidence="1">Uncharacterized protein</fullName>
    </submittedName>
</protein>